<keyword evidence="7" id="KW-1185">Reference proteome</keyword>
<dbReference type="PANTHER" id="PTHR33514:SF13">
    <property type="entry name" value="PROTEIN ABCI12, CHLOROPLASTIC"/>
    <property type="match status" value="1"/>
</dbReference>
<name>A0A2S0KLR5_9FIRM</name>
<dbReference type="GO" id="GO:0005886">
    <property type="term" value="C:plasma membrane"/>
    <property type="evidence" value="ECO:0007669"/>
    <property type="project" value="UniProtKB-ARBA"/>
</dbReference>
<dbReference type="PANTHER" id="PTHR33514">
    <property type="entry name" value="PROTEIN ABCI12, CHLOROPLASTIC"/>
    <property type="match status" value="1"/>
</dbReference>
<feature type="transmembrane region" description="Helical" evidence="5">
    <location>
        <begin position="83"/>
        <end position="104"/>
    </location>
</feature>
<dbReference type="InterPro" id="IPR003339">
    <property type="entry name" value="ABC/ECF_trnsptr_transmembrane"/>
</dbReference>
<dbReference type="Pfam" id="PF02361">
    <property type="entry name" value="CbiQ"/>
    <property type="match status" value="1"/>
</dbReference>
<feature type="transmembrane region" description="Helical" evidence="5">
    <location>
        <begin position="254"/>
        <end position="276"/>
    </location>
</feature>
<evidence type="ECO:0000256" key="3">
    <source>
        <dbReference type="ARBA" id="ARBA00022989"/>
    </source>
</evidence>
<protein>
    <submittedName>
        <fullName evidence="6">Transporter</fullName>
    </submittedName>
</protein>
<evidence type="ECO:0000256" key="4">
    <source>
        <dbReference type="ARBA" id="ARBA00023136"/>
    </source>
</evidence>
<dbReference type="Proteomes" id="UP000237947">
    <property type="component" value="Chromosome"/>
</dbReference>
<comment type="subcellular location">
    <subcellularLocation>
        <location evidence="1">Membrane</location>
        <topology evidence="1">Multi-pass membrane protein</topology>
    </subcellularLocation>
</comment>
<keyword evidence="2 5" id="KW-0812">Transmembrane</keyword>
<reference evidence="7" key="1">
    <citation type="submission" date="2018-02" db="EMBL/GenBank/DDBJ databases">
        <authorList>
            <person name="Holder M.E."/>
            <person name="Ajami N.J."/>
            <person name="Petrosino J.F."/>
        </authorList>
    </citation>
    <scope>NUCLEOTIDE SEQUENCE [LARGE SCALE GENOMIC DNA]</scope>
    <source>
        <strain evidence="7">CCUG 47711</strain>
    </source>
</reference>
<gene>
    <name evidence="6" type="ORF">C5Q98_01400</name>
</gene>
<dbReference type="CDD" id="cd16914">
    <property type="entry name" value="EcfT"/>
    <property type="match status" value="1"/>
</dbReference>
<evidence type="ECO:0000313" key="6">
    <source>
        <dbReference type="EMBL" id="AVM41975.1"/>
    </source>
</evidence>
<keyword evidence="3 5" id="KW-1133">Transmembrane helix</keyword>
<evidence type="ECO:0000256" key="1">
    <source>
        <dbReference type="ARBA" id="ARBA00004141"/>
    </source>
</evidence>
<evidence type="ECO:0000256" key="5">
    <source>
        <dbReference type="SAM" id="Phobius"/>
    </source>
</evidence>
<dbReference type="EMBL" id="CP027226">
    <property type="protein sequence ID" value="AVM41975.1"/>
    <property type="molecule type" value="Genomic_DNA"/>
</dbReference>
<feature type="transmembrane region" description="Helical" evidence="5">
    <location>
        <begin position="116"/>
        <end position="137"/>
    </location>
</feature>
<proteinExistence type="predicted"/>
<dbReference type="AlphaFoldDB" id="A0A2S0KLR5"/>
<evidence type="ECO:0000313" key="7">
    <source>
        <dbReference type="Proteomes" id="UP000237947"/>
    </source>
</evidence>
<accession>A0A2S0KLR5</accession>
<sequence>MDNKKINQEIFVKLNVIGTYKAGDSVIHKLDPRIKLCLSFALMILVFFLRSPLALGMYGLFTFTLVLLAKMNLKRVFNSIKPILFILSFAFIINIFTVPGESIWSWGFLSISREGLYSGILVSVRLILLTIQTNVLISYTTSSLLLADAIESLLSPLKKINVPVQDFALMISIALRFVPTLAEEADKIMKAQSARGANYDTGKLKDKIKGMITILVPLFVNAVKRSEELAIALEARAYGISPIRTKYKPLKLGWNDLIFSVCSIFVIVLIIVLEIFF</sequence>
<keyword evidence="4 5" id="KW-0472">Membrane</keyword>
<evidence type="ECO:0000256" key="2">
    <source>
        <dbReference type="ARBA" id="ARBA00022692"/>
    </source>
</evidence>
<organism evidence="6 7">
    <name type="scientific">Fastidiosipila sanguinis</name>
    <dbReference type="NCBI Taxonomy" id="236753"/>
    <lineage>
        <taxon>Bacteria</taxon>
        <taxon>Bacillati</taxon>
        <taxon>Bacillota</taxon>
        <taxon>Clostridia</taxon>
        <taxon>Eubacteriales</taxon>
        <taxon>Oscillospiraceae</taxon>
        <taxon>Fastidiosipila</taxon>
    </lineage>
</organism>
<dbReference type="KEGG" id="fsa:C5Q98_01400"/>